<protein>
    <recommendedName>
        <fullName evidence="3">DUF674 domain-containing protein</fullName>
    </recommendedName>
</protein>
<reference evidence="2" key="2">
    <citation type="submission" date="2025-08" db="UniProtKB">
        <authorList>
            <consortium name="RefSeq"/>
        </authorList>
    </citation>
    <scope>IDENTIFICATION</scope>
    <source>
        <tissue evidence="2">Leaf</tissue>
    </source>
</reference>
<evidence type="ECO:0000313" key="1">
    <source>
        <dbReference type="Proteomes" id="UP000813463"/>
    </source>
</evidence>
<evidence type="ECO:0000313" key="2">
    <source>
        <dbReference type="RefSeq" id="XP_021866975.2"/>
    </source>
</evidence>
<sequence>MATKSKVSLKLLIDTKANRVLFAEANKEFVDFLFHIMSLPVGTIVKLLGVKGMVGGLGLLYESIGSLGNDYLQDNLDRDSVLNPKTAASVPFLSLNDAPPSDSKKYYYRCCSTNGVGRHCRNDYYAGYNHNLNKKECHDYVTDNPEATCPGCNSKMSTQVTYVAPESSSETVVWSSKTDGYVKGVVTYMVMDNLEVKPMSTISSITFLNKFNIIDIASVAEKEIQLNLHEGVAILKAALETQAVLTTIE</sequence>
<dbReference type="Proteomes" id="UP000813463">
    <property type="component" value="Chromosome 1"/>
</dbReference>
<name>A0A9R0JI66_SPIOL</name>
<dbReference type="PANTHER" id="PTHR33103">
    <property type="entry name" value="OS01G0153900 PROTEIN"/>
    <property type="match status" value="1"/>
</dbReference>
<dbReference type="AlphaFoldDB" id="A0A9R0JI66"/>
<accession>A0A9R0JI66</accession>
<dbReference type="KEGG" id="soe:110805659"/>
<proteinExistence type="predicted"/>
<dbReference type="Pfam" id="PF05056">
    <property type="entry name" value="DUF674"/>
    <property type="match status" value="1"/>
</dbReference>
<dbReference type="InterPro" id="IPR007750">
    <property type="entry name" value="DUF674"/>
</dbReference>
<dbReference type="RefSeq" id="XP_021866975.2">
    <property type="nucleotide sequence ID" value="XM_022011283.2"/>
</dbReference>
<dbReference type="PANTHER" id="PTHR33103:SF19">
    <property type="entry name" value="OS09G0544700 PROTEIN"/>
    <property type="match status" value="1"/>
</dbReference>
<dbReference type="GeneID" id="110805659"/>
<gene>
    <name evidence="2" type="primary">LOC110805659</name>
</gene>
<evidence type="ECO:0008006" key="3">
    <source>
        <dbReference type="Google" id="ProtNLM"/>
    </source>
</evidence>
<organism evidence="1 2">
    <name type="scientific">Spinacia oleracea</name>
    <name type="common">Spinach</name>
    <dbReference type="NCBI Taxonomy" id="3562"/>
    <lineage>
        <taxon>Eukaryota</taxon>
        <taxon>Viridiplantae</taxon>
        <taxon>Streptophyta</taxon>
        <taxon>Embryophyta</taxon>
        <taxon>Tracheophyta</taxon>
        <taxon>Spermatophyta</taxon>
        <taxon>Magnoliopsida</taxon>
        <taxon>eudicotyledons</taxon>
        <taxon>Gunneridae</taxon>
        <taxon>Pentapetalae</taxon>
        <taxon>Caryophyllales</taxon>
        <taxon>Chenopodiaceae</taxon>
        <taxon>Chenopodioideae</taxon>
        <taxon>Anserineae</taxon>
        <taxon>Spinacia</taxon>
    </lineage>
</organism>
<keyword evidence="1" id="KW-1185">Reference proteome</keyword>
<reference evidence="1" key="1">
    <citation type="journal article" date="2021" name="Nat. Commun.">
        <title>Genomic analyses provide insights into spinach domestication and the genetic basis of agronomic traits.</title>
        <authorList>
            <person name="Cai X."/>
            <person name="Sun X."/>
            <person name="Xu C."/>
            <person name="Sun H."/>
            <person name="Wang X."/>
            <person name="Ge C."/>
            <person name="Zhang Z."/>
            <person name="Wang Q."/>
            <person name="Fei Z."/>
            <person name="Jiao C."/>
            <person name="Wang Q."/>
        </authorList>
    </citation>
    <scope>NUCLEOTIDE SEQUENCE [LARGE SCALE GENOMIC DNA]</scope>
    <source>
        <strain evidence="1">cv. Varoflay</strain>
    </source>
</reference>